<feature type="region of interest" description="Disordered" evidence="1">
    <location>
        <begin position="1"/>
        <end position="22"/>
    </location>
</feature>
<reference evidence="2" key="1">
    <citation type="submission" date="2014-11" db="EMBL/GenBank/DDBJ databases">
        <authorList>
            <person name="Amaro Gonzalez C."/>
        </authorList>
    </citation>
    <scope>NUCLEOTIDE SEQUENCE</scope>
</reference>
<name>A0A0E9TD16_ANGAN</name>
<protein>
    <submittedName>
        <fullName evidence="2">Uncharacterized protein</fullName>
    </submittedName>
</protein>
<dbReference type="AlphaFoldDB" id="A0A0E9TD16"/>
<evidence type="ECO:0000313" key="2">
    <source>
        <dbReference type="EMBL" id="JAH50770.1"/>
    </source>
</evidence>
<proteinExistence type="predicted"/>
<sequence>MDAATGITSPAGSETSVGPSQGKTVAVSAMVTTVPNHDVGQWKSRDLCCANFEWK</sequence>
<accession>A0A0E9TD16</accession>
<organism evidence="2">
    <name type="scientific">Anguilla anguilla</name>
    <name type="common">European freshwater eel</name>
    <name type="synonym">Muraena anguilla</name>
    <dbReference type="NCBI Taxonomy" id="7936"/>
    <lineage>
        <taxon>Eukaryota</taxon>
        <taxon>Metazoa</taxon>
        <taxon>Chordata</taxon>
        <taxon>Craniata</taxon>
        <taxon>Vertebrata</taxon>
        <taxon>Euteleostomi</taxon>
        <taxon>Actinopterygii</taxon>
        <taxon>Neopterygii</taxon>
        <taxon>Teleostei</taxon>
        <taxon>Anguilliformes</taxon>
        <taxon>Anguillidae</taxon>
        <taxon>Anguilla</taxon>
    </lineage>
</organism>
<reference evidence="2" key="2">
    <citation type="journal article" date="2015" name="Fish Shellfish Immunol.">
        <title>Early steps in the European eel (Anguilla anguilla)-Vibrio vulnificus interaction in the gills: Role of the RtxA13 toxin.</title>
        <authorList>
            <person name="Callol A."/>
            <person name="Pajuelo D."/>
            <person name="Ebbesson L."/>
            <person name="Teles M."/>
            <person name="MacKenzie S."/>
            <person name="Amaro C."/>
        </authorList>
    </citation>
    <scope>NUCLEOTIDE SEQUENCE</scope>
</reference>
<dbReference type="EMBL" id="GBXM01057807">
    <property type="protein sequence ID" value="JAH50770.1"/>
    <property type="molecule type" value="Transcribed_RNA"/>
</dbReference>
<evidence type="ECO:0000256" key="1">
    <source>
        <dbReference type="SAM" id="MobiDB-lite"/>
    </source>
</evidence>